<dbReference type="Proteomes" id="UP000216752">
    <property type="component" value="Chromosome"/>
</dbReference>
<organism evidence="1 2">
    <name type="scientific">Sporomusa silvacetica DSM 10669</name>
    <dbReference type="NCBI Taxonomy" id="1123289"/>
    <lineage>
        <taxon>Bacteria</taxon>
        <taxon>Bacillati</taxon>
        <taxon>Bacillota</taxon>
        <taxon>Negativicutes</taxon>
        <taxon>Selenomonadales</taxon>
        <taxon>Sporomusaceae</taxon>
        <taxon>Sporomusa</taxon>
    </lineage>
</organism>
<accession>A0ABZ3IEC9</accession>
<gene>
    <name evidence="1" type="ORF">SPSIL_000430</name>
</gene>
<proteinExistence type="predicted"/>
<evidence type="ECO:0000313" key="1">
    <source>
        <dbReference type="EMBL" id="XFO63956.1"/>
    </source>
</evidence>
<sequence length="127" mass="14910">MRMIPDINILNFKNRGAFWGEVLKNVLLKFIATLNTFSDSEYLMAKIELEVAPILVGLKPSSLMTFSKDSRNLYQIWETFKDKCCEGLKLQYFEMRKTEKSVLVLFYNPVLLSEIDVPSLRRYRSEE</sequence>
<dbReference type="InterPro" id="IPR024523">
    <property type="entry name" value="DUF3793"/>
</dbReference>
<name>A0ABZ3IEC9_9FIRM</name>
<dbReference type="EMBL" id="CP155573">
    <property type="protein sequence ID" value="XFO63956.1"/>
    <property type="molecule type" value="Genomic_DNA"/>
</dbReference>
<evidence type="ECO:0000313" key="2">
    <source>
        <dbReference type="Proteomes" id="UP000216752"/>
    </source>
</evidence>
<reference evidence="1" key="1">
    <citation type="submission" date="2024-05" db="EMBL/GenBank/DDBJ databases">
        <title>Isolation and characterization of Sporomusa carbonis sp. nov., a carboxydotrophic hydrogenogen in the genus of Sporomusa isolated from a charcoal burning pile.</title>
        <authorList>
            <person name="Boeer T."/>
            <person name="Rosenbaum F."/>
            <person name="Eysell L."/>
            <person name="Mueller V."/>
            <person name="Daniel R."/>
            <person name="Poehlein A."/>
        </authorList>
    </citation>
    <scope>NUCLEOTIDE SEQUENCE [LARGE SCALE GENOMIC DNA]</scope>
    <source>
        <strain evidence="1">DSM 10669</strain>
    </source>
</reference>
<protein>
    <submittedName>
        <fullName evidence="1">Uncharacterized protein</fullName>
    </submittedName>
</protein>
<keyword evidence="2" id="KW-1185">Reference proteome</keyword>
<dbReference type="Pfam" id="PF12672">
    <property type="entry name" value="DUF3793"/>
    <property type="match status" value="1"/>
</dbReference>